<protein>
    <submittedName>
        <fullName evidence="2">HAD-like domain-containing protein</fullName>
    </submittedName>
</protein>
<sequence>MQTTLMNTRGGQASTSCPTHTPVAVLPRNKRVMQRSLKRQGLVVTAFARVGAPIPARPKADDKEEELPLWQQSTESAVDDHRLRNPLQRMERMGTGWFGVICEYEGVLVQDTHDKHVEAWKRVSQECDLPRPLGHTFRRIKGVRDDVVVKRIFNWTQNPAMAMQIAQRKAQVYDQLLEGRQPAEMLEARQFLELLRKYSIPVALACALPSERLESGLTRTNLAKHFNAVVTAEDSGAQEVEYIYSFASQRIQRPPIRCVVVGESNTSVEAAHELGMKCIVVTGNKPVYDYSSADLVVRDLSYINMFNLKRLFSEEDLVQSRLVEEEEEEEDLDSESLDAQLADLDSGFDNNSPMDSMLATM</sequence>
<keyword evidence="3" id="KW-1185">Reference proteome</keyword>
<dbReference type="Pfam" id="PF13419">
    <property type="entry name" value="HAD_2"/>
    <property type="match status" value="1"/>
</dbReference>
<dbReference type="InterPro" id="IPR036412">
    <property type="entry name" value="HAD-like_sf"/>
</dbReference>
<dbReference type="CDD" id="cd07505">
    <property type="entry name" value="HAD_BPGM-like"/>
    <property type="match status" value="1"/>
</dbReference>
<dbReference type="EMBL" id="MU069612">
    <property type="protein sequence ID" value="KAF5837530.1"/>
    <property type="molecule type" value="Genomic_DNA"/>
</dbReference>
<dbReference type="Gene3D" id="3.40.50.1000">
    <property type="entry name" value="HAD superfamily/HAD-like"/>
    <property type="match status" value="1"/>
</dbReference>
<dbReference type="PANTHER" id="PTHR47108:SF1">
    <property type="entry name" value="5-AMINO-6-(5-PHOSPHO-D-RIBITYLAMINO)URACIL PHOSPHATASE, CHLOROPLASTIC"/>
    <property type="match status" value="1"/>
</dbReference>
<dbReference type="Proteomes" id="UP000815325">
    <property type="component" value="Unassembled WGS sequence"/>
</dbReference>
<reference evidence="2" key="1">
    <citation type="submission" date="2017-08" db="EMBL/GenBank/DDBJ databases">
        <authorList>
            <person name="Polle J.E."/>
            <person name="Barry K."/>
            <person name="Cushman J."/>
            <person name="Schmutz J."/>
            <person name="Tran D."/>
            <person name="Hathwaick L.T."/>
            <person name="Yim W.C."/>
            <person name="Jenkins J."/>
            <person name="Mckie-Krisberg Z.M."/>
            <person name="Prochnik S."/>
            <person name="Lindquist E."/>
            <person name="Dockter R.B."/>
            <person name="Adam C."/>
            <person name="Molina H."/>
            <person name="Bunkerborg J."/>
            <person name="Jin E."/>
            <person name="Buchheim M."/>
            <person name="Magnuson J."/>
        </authorList>
    </citation>
    <scope>NUCLEOTIDE SEQUENCE</scope>
    <source>
        <strain evidence="2">CCAP 19/18</strain>
    </source>
</reference>
<dbReference type="InterPro" id="IPR041492">
    <property type="entry name" value="HAD_2"/>
</dbReference>
<dbReference type="PANTHER" id="PTHR47108">
    <property type="entry name" value="5-AMINO-6-(5-PHOSPHO-D-RIBITYLAMINO)URACIL PHOSPHATASE, CHLOROPLASTIC"/>
    <property type="match status" value="1"/>
</dbReference>
<dbReference type="Gene3D" id="1.10.150.240">
    <property type="entry name" value="Putative phosphatase, domain 2"/>
    <property type="match status" value="1"/>
</dbReference>
<feature type="compositionally biased region" description="Polar residues" evidence="1">
    <location>
        <begin position="1"/>
        <end position="19"/>
    </location>
</feature>
<dbReference type="InterPro" id="IPR023214">
    <property type="entry name" value="HAD_sf"/>
</dbReference>
<dbReference type="SUPFAM" id="SSF56784">
    <property type="entry name" value="HAD-like"/>
    <property type="match status" value="1"/>
</dbReference>
<evidence type="ECO:0000313" key="2">
    <source>
        <dbReference type="EMBL" id="KAF5837530.1"/>
    </source>
</evidence>
<feature type="region of interest" description="Disordered" evidence="1">
    <location>
        <begin position="1"/>
        <end position="21"/>
    </location>
</feature>
<name>A0ABQ7GSG6_DUNSA</name>
<organism evidence="2 3">
    <name type="scientific">Dunaliella salina</name>
    <name type="common">Green alga</name>
    <name type="synonym">Protococcus salinus</name>
    <dbReference type="NCBI Taxonomy" id="3046"/>
    <lineage>
        <taxon>Eukaryota</taxon>
        <taxon>Viridiplantae</taxon>
        <taxon>Chlorophyta</taxon>
        <taxon>core chlorophytes</taxon>
        <taxon>Chlorophyceae</taxon>
        <taxon>CS clade</taxon>
        <taxon>Chlamydomonadales</taxon>
        <taxon>Dunaliellaceae</taxon>
        <taxon>Dunaliella</taxon>
    </lineage>
</organism>
<evidence type="ECO:0000313" key="3">
    <source>
        <dbReference type="Proteomes" id="UP000815325"/>
    </source>
</evidence>
<feature type="compositionally biased region" description="Acidic residues" evidence="1">
    <location>
        <begin position="327"/>
        <end position="336"/>
    </location>
</feature>
<dbReference type="InterPro" id="IPR023198">
    <property type="entry name" value="PGP-like_dom2"/>
</dbReference>
<proteinExistence type="predicted"/>
<gene>
    <name evidence="2" type="ORF">DUNSADRAFT_4223</name>
</gene>
<comment type="caution">
    <text evidence="2">The sequence shown here is derived from an EMBL/GenBank/DDBJ whole genome shotgun (WGS) entry which is preliminary data.</text>
</comment>
<accession>A0ABQ7GSG6</accession>
<feature type="region of interest" description="Disordered" evidence="1">
    <location>
        <begin position="327"/>
        <end position="361"/>
    </location>
</feature>
<evidence type="ECO:0000256" key="1">
    <source>
        <dbReference type="SAM" id="MobiDB-lite"/>
    </source>
</evidence>